<dbReference type="Pfam" id="PF08355">
    <property type="entry name" value="EF_assoc_1"/>
    <property type="match status" value="1"/>
</dbReference>
<evidence type="ECO:0000256" key="13">
    <source>
        <dbReference type="ARBA" id="ARBA00022801"/>
    </source>
</evidence>
<evidence type="ECO:0000256" key="15">
    <source>
        <dbReference type="ARBA" id="ARBA00022989"/>
    </source>
</evidence>
<feature type="compositionally biased region" description="Basic and acidic residues" evidence="20">
    <location>
        <begin position="638"/>
        <end position="651"/>
    </location>
</feature>
<feature type="domain" description="EF-hand" evidence="21">
    <location>
        <begin position="293"/>
        <end position="328"/>
    </location>
</feature>
<proteinExistence type="inferred from homology"/>
<evidence type="ECO:0000256" key="18">
    <source>
        <dbReference type="ARBA" id="ARBA00023136"/>
    </source>
</evidence>
<keyword evidence="9" id="KW-0479">Metal-binding</keyword>
<evidence type="ECO:0000259" key="21">
    <source>
        <dbReference type="PROSITE" id="PS50222"/>
    </source>
</evidence>
<keyword evidence="16" id="KW-0496">Mitochondrion</keyword>
<keyword evidence="7" id="KW-0949">S-adenosyl-L-methionine</keyword>
<dbReference type="GO" id="GO:0005741">
    <property type="term" value="C:mitochondrial outer membrane"/>
    <property type="evidence" value="ECO:0007669"/>
    <property type="project" value="UniProtKB-SubCell"/>
</dbReference>
<feature type="domain" description="SAM-dependent MTase TRM10-type" evidence="23">
    <location>
        <begin position="703"/>
        <end position="892"/>
    </location>
</feature>
<keyword evidence="18" id="KW-0472">Membrane</keyword>
<evidence type="ECO:0000256" key="2">
    <source>
        <dbReference type="ARBA" id="ARBA00007981"/>
    </source>
</evidence>
<dbReference type="PROSITE" id="PS50222">
    <property type="entry name" value="EF_HAND_2"/>
    <property type="match status" value="1"/>
</dbReference>
<name>A0AAF3J9W8_9BILA</name>
<evidence type="ECO:0000256" key="12">
    <source>
        <dbReference type="ARBA" id="ARBA00022787"/>
    </source>
</evidence>
<dbReference type="EC" id="2.1.1.221" evidence="3"/>
<dbReference type="PROSITE" id="PS51675">
    <property type="entry name" value="SAM_MT_TRM10"/>
    <property type="match status" value="1"/>
</dbReference>
<keyword evidence="17" id="KW-0342">GTP-binding</keyword>
<dbReference type="PRINTS" id="PR00449">
    <property type="entry name" value="RASTRNSFRMNG"/>
</dbReference>
<keyword evidence="6" id="KW-0808">Transferase</keyword>
<feature type="domain" description="Miro" evidence="22">
    <location>
        <begin position="15"/>
        <end position="180"/>
    </location>
</feature>
<dbReference type="InterPro" id="IPR020860">
    <property type="entry name" value="MIRO_dom"/>
</dbReference>
<evidence type="ECO:0000256" key="14">
    <source>
        <dbReference type="ARBA" id="ARBA00022837"/>
    </source>
</evidence>
<dbReference type="FunFam" id="1.10.238.10:FF:000011">
    <property type="entry name" value="Mitochondrial Rho GTPase"/>
    <property type="match status" value="1"/>
</dbReference>
<dbReference type="InterPro" id="IPR013566">
    <property type="entry name" value="EF_hand_assoc_1"/>
</dbReference>
<dbReference type="GO" id="GO:0005654">
    <property type="term" value="C:nucleoplasm"/>
    <property type="evidence" value="ECO:0007669"/>
    <property type="project" value="TreeGrafter"/>
</dbReference>
<evidence type="ECO:0000259" key="23">
    <source>
        <dbReference type="PROSITE" id="PS51675"/>
    </source>
</evidence>
<evidence type="ECO:0000313" key="25">
    <source>
        <dbReference type="WBParaSite" id="MBELARI_LOCUS5707"/>
    </source>
</evidence>
<keyword evidence="11" id="KW-0547">Nucleotide-binding</keyword>
<comment type="similarity">
    <text evidence="2">Belongs to the mitochondrial Rho GTPase family.</text>
</comment>
<sequence>MDVGEAAASATSTLKADVRMVLVGEEKVGKTSLLMALLEDEFVDHVPSKLDPVLIPADVTPENVVTSIVDTCSVSEDETSISNELSAANVICLIYDVKVESTVSKVTTYWLPLIRKVLGEEHATPIILVGNKSDGPNNHTQQVLPIMEQWGEVETCVECSARTMKNVSEIFYYAQKAVVYPTRPLYDVDEKRLTERARKALIRVFKICDRDNDGLLNDLELNAFQRLCFGIPLTPSAIEDVKRAVADGCPDGVVDDSLALAGFLYLHLLFIERGRHETTWTVPMGCSTELSPEGVQFVSGLFEKYDENKDGCLDPAELTSLFSACPANAFSREILAAVETNVRGWLTYSGYMAYWHMTTLTNLSQSLEQLAYLGFAVGRGGTGKSIGSTRDAIRITRERRVDLMERSTDRKVFQCLVVGAKDAGKTVFMQSMVGRGLTEVAAIGRRHSPYVINRVKVKDQDKYLLLREVDVLAPSDVLSGTESNGDVVAFLYDISNPDSFAFCATLYLKYFYRTKTPCVMVATKVEREEVEQRYETQPEEFCRQHELPRPIRFARSQIGQPSGSVFEQLATMACYPHLRRVYFLHDSNLLSRITFGAALAALAGFLKQMSNKELEEEDSSKNEDFDDVSESVSEQLEPETKRSRNLQKETETIPEGMSKRQFKKLQKSDRWQEKRKVKRAEEKAKRKERRAQLKADGKGQELAGRRFHRKMKDSQCKLRVAVDMQFDHLMTARDQKRTVIQLSWCYSVNRRAENPLQYHIVSQNGKSRQYFDKTYENWDAHRHLEPLEKVFDPEEIVYLTADSENVIEKLDDTKVYVIGGIIDHNSQKFLCYNLAKDHGFAHARLPIGEHIKMDSRKVLTINHVFEILLRVSEGNTWPDALMKVLPQRKSAAKKETDDSTSLPEPDDDKIKEELDE</sequence>
<protein>
    <recommendedName>
        <fullName evidence="4">Mitochondrial Rho GTPase 1</fullName>
        <ecNumber evidence="3">2.1.1.221</ecNumber>
    </recommendedName>
</protein>
<feature type="domain" description="Miro" evidence="22">
    <location>
        <begin position="410"/>
        <end position="575"/>
    </location>
</feature>
<feature type="compositionally biased region" description="Acidic residues" evidence="20">
    <location>
        <begin position="614"/>
        <end position="629"/>
    </location>
</feature>
<evidence type="ECO:0000256" key="4">
    <source>
        <dbReference type="ARBA" id="ARBA00019119"/>
    </source>
</evidence>
<feature type="compositionally biased region" description="Basic and acidic residues" evidence="20">
    <location>
        <begin position="666"/>
        <end position="699"/>
    </location>
</feature>
<reference evidence="25" key="1">
    <citation type="submission" date="2024-02" db="UniProtKB">
        <authorList>
            <consortium name="WormBaseParasite"/>
        </authorList>
    </citation>
    <scope>IDENTIFICATION</scope>
</reference>
<evidence type="ECO:0000256" key="11">
    <source>
        <dbReference type="ARBA" id="ARBA00022741"/>
    </source>
</evidence>
<evidence type="ECO:0000256" key="20">
    <source>
        <dbReference type="SAM" id="MobiDB-lite"/>
    </source>
</evidence>
<feature type="region of interest" description="Disordered" evidence="20">
    <location>
        <begin position="887"/>
        <end position="916"/>
    </location>
</feature>
<dbReference type="GO" id="GO:0005509">
    <property type="term" value="F:calcium ion binding"/>
    <property type="evidence" value="ECO:0007669"/>
    <property type="project" value="InterPro"/>
</dbReference>
<dbReference type="SMART" id="SM00174">
    <property type="entry name" value="RHO"/>
    <property type="match status" value="1"/>
</dbReference>
<dbReference type="InterPro" id="IPR007356">
    <property type="entry name" value="tRNA_m1G_MeTrfase_euk"/>
</dbReference>
<keyword evidence="8" id="KW-0812">Transmembrane</keyword>
<dbReference type="FunFam" id="3.40.1280.30:FF:000001">
    <property type="entry name" value="tRNA methyltransferase 10 homolog A"/>
    <property type="match status" value="1"/>
</dbReference>
<comment type="subcellular location">
    <subcellularLocation>
        <location evidence="1">Mitochondrion outer membrane</location>
        <topology evidence="1">Single-pass type IV membrane protein</topology>
    </subcellularLocation>
</comment>
<dbReference type="InterPro" id="IPR001806">
    <property type="entry name" value="Small_GTPase"/>
</dbReference>
<keyword evidence="5" id="KW-0489">Methyltransferase</keyword>
<dbReference type="InterPro" id="IPR038459">
    <property type="entry name" value="MT_TRM10-typ_sf"/>
</dbReference>
<dbReference type="CDD" id="cd18101">
    <property type="entry name" value="Trm10euk_A"/>
    <property type="match status" value="1"/>
</dbReference>
<dbReference type="InterPro" id="IPR027417">
    <property type="entry name" value="P-loop_NTPase"/>
</dbReference>
<dbReference type="SMART" id="SM00173">
    <property type="entry name" value="RAS"/>
    <property type="match status" value="1"/>
</dbReference>
<organism evidence="24 25">
    <name type="scientific">Mesorhabditis belari</name>
    <dbReference type="NCBI Taxonomy" id="2138241"/>
    <lineage>
        <taxon>Eukaryota</taxon>
        <taxon>Metazoa</taxon>
        <taxon>Ecdysozoa</taxon>
        <taxon>Nematoda</taxon>
        <taxon>Chromadorea</taxon>
        <taxon>Rhabditida</taxon>
        <taxon>Rhabditina</taxon>
        <taxon>Rhabditomorpha</taxon>
        <taxon>Rhabditoidea</taxon>
        <taxon>Rhabditidae</taxon>
        <taxon>Mesorhabditinae</taxon>
        <taxon>Mesorhabditis</taxon>
    </lineage>
</organism>
<keyword evidence="14" id="KW-0106">Calcium</keyword>
<dbReference type="InterPro" id="IPR028564">
    <property type="entry name" value="MT_TRM10-typ"/>
</dbReference>
<evidence type="ECO:0000256" key="9">
    <source>
        <dbReference type="ARBA" id="ARBA00022723"/>
    </source>
</evidence>
<dbReference type="Proteomes" id="UP000887575">
    <property type="component" value="Unassembled WGS sequence"/>
</dbReference>
<dbReference type="CDD" id="cd01892">
    <property type="entry name" value="Miro2"/>
    <property type="match status" value="1"/>
</dbReference>
<dbReference type="GO" id="GO:0000049">
    <property type="term" value="F:tRNA binding"/>
    <property type="evidence" value="ECO:0007669"/>
    <property type="project" value="TreeGrafter"/>
</dbReference>
<dbReference type="InterPro" id="IPR011992">
    <property type="entry name" value="EF-hand-dom_pair"/>
</dbReference>
<keyword evidence="12" id="KW-1000">Mitochondrion outer membrane</keyword>
<dbReference type="InterPro" id="IPR018247">
    <property type="entry name" value="EF_Hand_1_Ca_BS"/>
</dbReference>
<dbReference type="SUPFAM" id="SSF47473">
    <property type="entry name" value="EF-hand"/>
    <property type="match status" value="1"/>
</dbReference>
<dbReference type="PROSITE" id="PS00018">
    <property type="entry name" value="EF_HAND_1"/>
    <property type="match status" value="2"/>
</dbReference>
<dbReference type="Pfam" id="PF08356">
    <property type="entry name" value="EF_assoc_2"/>
    <property type="match status" value="1"/>
</dbReference>
<evidence type="ECO:0000313" key="24">
    <source>
        <dbReference type="Proteomes" id="UP000887575"/>
    </source>
</evidence>
<evidence type="ECO:0000256" key="10">
    <source>
        <dbReference type="ARBA" id="ARBA00022737"/>
    </source>
</evidence>
<evidence type="ECO:0000256" key="1">
    <source>
        <dbReference type="ARBA" id="ARBA00004200"/>
    </source>
</evidence>
<dbReference type="GO" id="GO:0002939">
    <property type="term" value="P:tRNA N1-guanine methylation"/>
    <property type="evidence" value="ECO:0007669"/>
    <property type="project" value="TreeGrafter"/>
</dbReference>
<evidence type="ECO:0000256" key="6">
    <source>
        <dbReference type="ARBA" id="ARBA00022679"/>
    </source>
</evidence>
<dbReference type="SUPFAM" id="SSF52540">
    <property type="entry name" value="P-loop containing nucleoside triphosphate hydrolases"/>
    <property type="match status" value="2"/>
</dbReference>
<dbReference type="InterPro" id="IPR013567">
    <property type="entry name" value="EF_hand_assoc_2"/>
</dbReference>
<feature type="region of interest" description="Disordered" evidence="20">
    <location>
        <begin position="614"/>
        <end position="700"/>
    </location>
</feature>
<accession>A0AAF3J9W8</accession>
<dbReference type="PROSITE" id="PS51423">
    <property type="entry name" value="MIRO"/>
    <property type="match status" value="2"/>
</dbReference>
<dbReference type="GO" id="GO:0005525">
    <property type="term" value="F:GTP binding"/>
    <property type="evidence" value="ECO:0007669"/>
    <property type="project" value="UniProtKB-KW"/>
</dbReference>
<keyword evidence="13" id="KW-0378">Hydrolase</keyword>
<comment type="catalytic activity">
    <reaction evidence="19">
        <text>guanosine(9) in tRNA + S-adenosyl-L-methionine = N(1)-methylguanosine(9) in tRNA + S-adenosyl-L-homocysteine + H(+)</text>
        <dbReference type="Rhea" id="RHEA:43156"/>
        <dbReference type="Rhea" id="RHEA-COMP:10367"/>
        <dbReference type="Rhea" id="RHEA-COMP:10368"/>
        <dbReference type="ChEBI" id="CHEBI:15378"/>
        <dbReference type="ChEBI" id="CHEBI:57856"/>
        <dbReference type="ChEBI" id="CHEBI:59789"/>
        <dbReference type="ChEBI" id="CHEBI:73542"/>
        <dbReference type="ChEBI" id="CHEBI:74269"/>
        <dbReference type="EC" id="2.1.1.221"/>
    </reaction>
</comment>
<evidence type="ECO:0000256" key="3">
    <source>
        <dbReference type="ARBA" id="ARBA00012797"/>
    </source>
</evidence>
<dbReference type="FunFam" id="3.40.50.300:FF:000170">
    <property type="entry name" value="Mitochondrial Rho GTPase"/>
    <property type="match status" value="1"/>
</dbReference>
<dbReference type="GO" id="GO:0052905">
    <property type="term" value="F:tRNA (guanosine(9)-N1)-methyltransferase activity"/>
    <property type="evidence" value="ECO:0007669"/>
    <property type="project" value="UniProtKB-EC"/>
</dbReference>
<dbReference type="PROSITE" id="PS51419">
    <property type="entry name" value="RAB"/>
    <property type="match status" value="1"/>
</dbReference>
<dbReference type="Gene3D" id="3.40.1280.30">
    <property type="match status" value="1"/>
</dbReference>
<dbReference type="FunFam" id="3.40.50.300:FF:000553">
    <property type="entry name" value="Mitochondrial Rho GTPase"/>
    <property type="match status" value="1"/>
</dbReference>
<keyword evidence="24" id="KW-1185">Reference proteome</keyword>
<evidence type="ECO:0000259" key="22">
    <source>
        <dbReference type="PROSITE" id="PS51423"/>
    </source>
</evidence>
<dbReference type="AlphaFoldDB" id="A0AAF3J9W8"/>
<evidence type="ECO:0000256" key="8">
    <source>
        <dbReference type="ARBA" id="ARBA00022692"/>
    </source>
</evidence>
<dbReference type="GO" id="GO:0003924">
    <property type="term" value="F:GTPase activity"/>
    <property type="evidence" value="ECO:0007669"/>
    <property type="project" value="InterPro"/>
</dbReference>
<dbReference type="PANTHER" id="PTHR13563:SF13">
    <property type="entry name" value="TRNA METHYLTRANSFERASE 10 HOMOLOG A"/>
    <property type="match status" value="1"/>
</dbReference>
<dbReference type="SMART" id="SM00175">
    <property type="entry name" value="RAB"/>
    <property type="match status" value="1"/>
</dbReference>
<dbReference type="WBParaSite" id="MBELARI_LOCUS5707">
    <property type="protein sequence ID" value="MBELARI_LOCUS5707"/>
    <property type="gene ID" value="MBELARI_LOCUS5707"/>
</dbReference>
<evidence type="ECO:0000256" key="5">
    <source>
        <dbReference type="ARBA" id="ARBA00022603"/>
    </source>
</evidence>
<evidence type="ECO:0000256" key="19">
    <source>
        <dbReference type="ARBA" id="ARBA00048434"/>
    </source>
</evidence>
<evidence type="ECO:0000256" key="7">
    <source>
        <dbReference type="ARBA" id="ARBA00022691"/>
    </source>
</evidence>
<keyword evidence="15" id="KW-1133">Transmembrane helix</keyword>
<keyword evidence="10" id="KW-0677">Repeat</keyword>
<dbReference type="Gene3D" id="1.10.238.10">
    <property type="entry name" value="EF-hand"/>
    <property type="match status" value="2"/>
</dbReference>
<evidence type="ECO:0000256" key="17">
    <source>
        <dbReference type="ARBA" id="ARBA00023134"/>
    </source>
</evidence>
<evidence type="ECO:0000256" key="16">
    <source>
        <dbReference type="ARBA" id="ARBA00023128"/>
    </source>
</evidence>
<dbReference type="PANTHER" id="PTHR13563">
    <property type="entry name" value="TRNA (GUANINE-9-) METHYLTRANSFERASE"/>
    <property type="match status" value="1"/>
</dbReference>
<dbReference type="InterPro" id="IPR002048">
    <property type="entry name" value="EF_hand_dom"/>
</dbReference>
<dbReference type="Pfam" id="PF00071">
    <property type="entry name" value="Ras"/>
    <property type="match status" value="1"/>
</dbReference>
<dbReference type="Gene3D" id="3.40.50.300">
    <property type="entry name" value="P-loop containing nucleotide triphosphate hydrolases"/>
    <property type="match status" value="2"/>
</dbReference>